<dbReference type="PANTHER" id="PTHR30160">
    <property type="entry name" value="TETRAACYLDISACCHARIDE 4'-KINASE-RELATED"/>
    <property type="match status" value="1"/>
</dbReference>
<dbReference type="InterPro" id="IPR002201">
    <property type="entry name" value="Glyco_trans_9"/>
</dbReference>
<keyword evidence="4" id="KW-1185">Reference proteome</keyword>
<dbReference type="Proteomes" id="UP001310248">
    <property type="component" value="Unassembled WGS sequence"/>
</dbReference>
<accession>A0ABU7GC39</accession>
<dbReference type="SUPFAM" id="SSF53756">
    <property type="entry name" value="UDP-Glycosyltransferase/glycogen phosphorylase"/>
    <property type="match status" value="1"/>
</dbReference>
<proteinExistence type="predicted"/>
<dbReference type="RefSeq" id="WP_329776786.1">
    <property type="nucleotide sequence ID" value="NZ_JAYDYW010000017.1"/>
</dbReference>
<keyword evidence="1" id="KW-0328">Glycosyltransferase</keyword>
<gene>
    <name evidence="3" type="ORF">SNR37_001372</name>
</gene>
<dbReference type="Pfam" id="PF01075">
    <property type="entry name" value="Glyco_transf_9"/>
    <property type="match status" value="1"/>
</dbReference>
<evidence type="ECO:0000313" key="4">
    <source>
        <dbReference type="Proteomes" id="UP001310248"/>
    </source>
</evidence>
<dbReference type="EMBL" id="JAYDYW010000017">
    <property type="protein sequence ID" value="MEE1676045.1"/>
    <property type="molecule type" value="Genomic_DNA"/>
</dbReference>
<dbReference type="InterPro" id="IPR051199">
    <property type="entry name" value="LPS_LOS_Heptosyltrfase"/>
</dbReference>
<protein>
    <submittedName>
        <fullName evidence="3">Glycosyltransferase family 9 protein</fullName>
    </submittedName>
</protein>
<evidence type="ECO:0000313" key="3">
    <source>
        <dbReference type="EMBL" id="MEE1676045.1"/>
    </source>
</evidence>
<keyword evidence="2" id="KW-0808">Transferase</keyword>
<name>A0ABU7GC39_9ALTE</name>
<dbReference type="Gene3D" id="3.40.50.2000">
    <property type="entry name" value="Glycogen Phosphorylase B"/>
    <property type="match status" value="2"/>
</dbReference>
<reference evidence="4" key="1">
    <citation type="submission" date="2023-07" db="EMBL/GenBank/DDBJ databases">
        <title>Draft genome sequence of Agarivorans aestuarii strain ZMCS4, a CAZymes producing bacteria isolated from the marine brown algae Clodostephus spongiosus.</title>
        <authorList>
            <person name="Lorente B."/>
            <person name="Cabral C."/>
            <person name="Frias J."/>
            <person name="Faria J."/>
            <person name="Toubarro D."/>
        </authorList>
    </citation>
    <scope>NUCLEOTIDE SEQUENCE [LARGE SCALE GENOMIC DNA]</scope>
    <source>
        <strain evidence="4">ZMCS4</strain>
    </source>
</reference>
<organism evidence="3 4">
    <name type="scientific">Agarivorans aestuarii</name>
    <dbReference type="NCBI Taxonomy" id="1563703"/>
    <lineage>
        <taxon>Bacteria</taxon>
        <taxon>Pseudomonadati</taxon>
        <taxon>Pseudomonadota</taxon>
        <taxon>Gammaproteobacteria</taxon>
        <taxon>Alteromonadales</taxon>
        <taxon>Alteromonadaceae</taxon>
        <taxon>Agarivorans</taxon>
    </lineage>
</organism>
<sequence length="357" mass="40222">MSLIKTIRTALRKFDGNRREKSIGLEVWFLKVLGGRRGRTERLLEPKEVKRVLIIRNNKRIGNMFFLLPFVNQVKALYPEAEVELILSDPWQGSIFENLGLSRIHFSQFGLKTISQFFRAMKQLKQQPYDLVLLPYGGSSDRIVASMVESRNVVAFYGPADAAVCSHTYKYQRRYSHFALSCMELLEQLHNSEPAEYFGRLVLSDAEQQEARKQLQTLLGENQAKPSLAYFRGARGAKVIADKDWQTLLTKFKQHYAGEMNIIEILSPDVTASLAEAEFTYSNGDLRKLAAFLQQVPLFFCGDTGPLHLASSAGAYCVGLFTVTNVAQYGCLGEHAVNVTDLAAIDAAKLLEELKLR</sequence>
<evidence type="ECO:0000256" key="2">
    <source>
        <dbReference type="ARBA" id="ARBA00022679"/>
    </source>
</evidence>
<evidence type="ECO:0000256" key="1">
    <source>
        <dbReference type="ARBA" id="ARBA00022676"/>
    </source>
</evidence>
<comment type="caution">
    <text evidence="3">The sequence shown here is derived from an EMBL/GenBank/DDBJ whole genome shotgun (WGS) entry which is preliminary data.</text>
</comment>